<proteinExistence type="inferred from homology"/>
<evidence type="ECO:0000256" key="1">
    <source>
        <dbReference type="ARBA" id="ARBA00010088"/>
    </source>
</evidence>
<dbReference type="PANTHER" id="PTHR43248">
    <property type="entry name" value="2-SUCCINYL-6-HYDROXY-2,4-CYCLOHEXADIENE-1-CARBOXYLATE SYNTHASE"/>
    <property type="match status" value="1"/>
</dbReference>
<comment type="similarity">
    <text evidence="1">Belongs to the peptidase S33 family.</text>
</comment>
<dbReference type="GO" id="GO:0016787">
    <property type="term" value="F:hydrolase activity"/>
    <property type="evidence" value="ECO:0007669"/>
    <property type="project" value="UniProtKB-KW"/>
</dbReference>
<evidence type="ECO:0000313" key="5">
    <source>
        <dbReference type="EMBL" id="CAE6440243.1"/>
    </source>
</evidence>
<dbReference type="AlphaFoldDB" id="A0A8H3ARS0"/>
<keyword evidence="2" id="KW-0378">Hydrolase</keyword>
<comment type="caution">
    <text evidence="5">The sequence shown here is derived from an EMBL/GenBank/DDBJ whole genome shotgun (WGS) entry which is preliminary data.</text>
</comment>
<protein>
    <recommendedName>
        <fullName evidence="4">Peptidase S33 tripeptidyl aminopeptidase-like C-terminal domain-containing protein</fullName>
    </recommendedName>
</protein>
<dbReference type="Gene3D" id="3.40.50.1820">
    <property type="entry name" value="alpha/beta hydrolase"/>
    <property type="match status" value="1"/>
</dbReference>
<name>A0A8H3ARS0_9AGAM</name>
<feature type="signal peptide" evidence="3">
    <location>
        <begin position="1"/>
        <end position="22"/>
    </location>
</feature>
<keyword evidence="3" id="KW-0732">Signal</keyword>
<organism evidence="5 6">
    <name type="scientific">Rhizoctonia solani</name>
    <dbReference type="NCBI Taxonomy" id="456999"/>
    <lineage>
        <taxon>Eukaryota</taxon>
        <taxon>Fungi</taxon>
        <taxon>Dikarya</taxon>
        <taxon>Basidiomycota</taxon>
        <taxon>Agaricomycotina</taxon>
        <taxon>Agaricomycetes</taxon>
        <taxon>Cantharellales</taxon>
        <taxon>Ceratobasidiaceae</taxon>
        <taxon>Rhizoctonia</taxon>
    </lineage>
</organism>
<accession>A0A8H3ARS0</accession>
<dbReference type="InterPro" id="IPR029058">
    <property type="entry name" value="AB_hydrolase_fold"/>
</dbReference>
<dbReference type="PANTHER" id="PTHR43248:SF25">
    <property type="entry name" value="AB HYDROLASE-1 DOMAIN-CONTAINING PROTEIN-RELATED"/>
    <property type="match status" value="1"/>
</dbReference>
<dbReference type="Proteomes" id="UP000663826">
    <property type="component" value="Unassembled WGS sequence"/>
</dbReference>
<sequence>MHMASLSLVVLLSLSFSIIVRTASIPLPSGYHRYSARNNNLEWKNCSVGLAGRECTQFEVPLDWHNDTAGKGSLAIIRYPATKQPKLGTLFINTGGPGGSGVGDIGASPGDTFMQQTGGNYDLVGWDPRGVGLTTPRTACFQTRAEENTFWNGSIAQPSLFGPEFRGNFTSQTDLDAFYEKVNQTDTLLQRIGEQCLTYSPNTFQYVGTAATVRDMVAMHDILEGPDEPINFWGMSYGSIVGIYFVNMFPDQVGHVIIDSVADPVLWANRPPHESFGNTFESAEAAFDGFTKECANAGPSKCAIAQQNSTASSVRQWTLDLIDAAYDYRQEVGPSTLLSSSIVRGAIFPQLYTPQTWANLSQQLYQIKVALENPASLNTTQAKRWLQLPESIDSETKRYKPRQEPTSDQTTPYNYVYEAVICSDAQDAGDVTTKDVFDNIVNVTRRISPTFGPIGIDRFSRPFCHRWPVRAVERYTGPWNKTLSNPILVIGNEADPVTPYINAKSVANTLGSSAVVIEQGGYGHPSLNMPSNWYDLTVLNVSTTTYPFFLHKSTISAIQKYLIHNELPKKDKLCETSTKLFVNPLVANSTSGVAQ</sequence>
<dbReference type="SUPFAM" id="SSF53474">
    <property type="entry name" value="alpha/beta-Hydrolases"/>
    <property type="match status" value="1"/>
</dbReference>
<evidence type="ECO:0000256" key="3">
    <source>
        <dbReference type="SAM" id="SignalP"/>
    </source>
</evidence>
<reference evidence="5" key="1">
    <citation type="submission" date="2021-01" db="EMBL/GenBank/DDBJ databases">
        <authorList>
            <person name="Kaushik A."/>
        </authorList>
    </citation>
    <scope>NUCLEOTIDE SEQUENCE</scope>
    <source>
        <strain evidence="5">AG1-1B</strain>
    </source>
</reference>
<dbReference type="InterPro" id="IPR051601">
    <property type="entry name" value="Serine_prot/Carboxylest_S33"/>
</dbReference>
<evidence type="ECO:0000313" key="6">
    <source>
        <dbReference type="Proteomes" id="UP000663826"/>
    </source>
</evidence>
<dbReference type="Pfam" id="PF08386">
    <property type="entry name" value="Abhydrolase_4"/>
    <property type="match status" value="1"/>
</dbReference>
<evidence type="ECO:0000256" key="2">
    <source>
        <dbReference type="ARBA" id="ARBA00022801"/>
    </source>
</evidence>
<feature type="chain" id="PRO_5034937581" description="Peptidase S33 tripeptidyl aminopeptidase-like C-terminal domain-containing protein" evidence="3">
    <location>
        <begin position="23"/>
        <end position="595"/>
    </location>
</feature>
<dbReference type="EMBL" id="CAJMWQ010001199">
    <property type="protein sequence ID" value="CAE6440243.1"/>
    <property type="molecule type" value="Genomic_DNA"/>
</dbReference>
<feature type="domain" description="Peptidase S33 tripeptidyl aminopeptidase-like C-terminal" evidence="4">
    <location>
        <begin position="462"/>
        <end position="528"/>
    </location>
</feature>
<gene>
    <name evidence="5" type="ORF">RDB_LOCUS69072</name>
</gene>
<dbReference type="InterPro" id="IPR013595">
    <property type="entry name" value="Pept_S33_TAP-like_C"/>
</dbReference>
<evidence type="ECO:0000259" key="4">
    <source>
        <dbReference type="Pfam" id="PF08386"/>
    </source>
</evidence>